<dbReference type="Proteomes" id="UP000050794">
    <property type="component" value="Unassembled WGS sequence"/>
</dbReference>
<evidence type="ECO:0000313" key="2">
    <source>
        <dbReference type="Proteomes" id="UP000050794"/>
    </source>
</evidence>
<gene>
    <name evidence="1" type="ORF">TCNE_LOCUS2610</name>
</gene>
<protein>
    <submittedName>
        <fullName evidence="3">Rad21_Rec8 domain-containing protein</fullName>
    </submittedName>
</protein>
<dbReference type="EMBL" id="UYWY01002738">
    <property type="protein sequence ID" value="VDM28327.1"/>
    <property type="molecule type" value="Genomic_DNA"/>
</dbReference>
<keyword evidence="2" id="KW-1185">Reference proteome</keyword>
<proteinExistence type="predicted"/>
<reference evidence="3" key="1">
    <citation type="submission" date="2016-06" db="UniProtKB">
        <authorList>
            <consortium name="WormBaseParasite"/>
        </authorList>
    </citation>
    <scope>IDENTIFICATION</scope>
</reference>
<evidence type="ECO:0000313" key="1">
    <source>
        <dbReference type="EMBL" id="VDM28327.1"/>
    </source>
</evidence>
<evidence type="ECO:0000313" key="3">
    <source>
        <dbReference type="WBParaSite" id="TCNE_0000261001-mRNA-1"/>
    </source>
</evidence>
<reference evidence="1 2" key="2">
    <citation type="submission" date="2018-11" db="EMBL/GenBank/DDBJ databases">
        <authorList>
            <consortium name="Pathogen Informatics"/>
        </authorList>
    </citation>
    <scope>NUCLEOTIDE SEQUENCE [LARGE SCALE GENOMIC DNA]</scope>
</reference>
<dbReference type="WBParaSite" id="TCNE_0000261001-mRNA-1">
    <property type="protein sequence ID" value="TCNE_0000261001-mRNA-1"/>
    <property type="gene ID" value="TCNE_0000261001"/>
</dbReference>
<dbReference type="AlphaFoldDB" id="A0A183U290"/>
<name>A0A183U290_TOXCA</name>
<organism evidence="2 3">
    <name type="scientific">Toxocara canis</name>
    <name type="common">Canine roundworm</name>
    <dbReference type="NCBI Taxonomy" id="6265"/>
    <lineage>
        <taxon>Eukaryota</taxon>
        <taxon>Metazoa</taxon>
        <taxon>Ecdysozoa</taxon>
        <taxon>Nematoda</taxon>
        <taxon>Chromadorea</taxon>
        <taxon>Rhabditida</taxon>
        <taxon>Spirurina</taxon>
        <taxon>Ascaridomorpha</taxon>
        <taxon>Ascaridoidea</taxon>
        <taxon>Toxocaridae</taxon>
        <taxon>Toxocara</taxon>
    </lineage>
</organism>
<accession>A0A183U290</accession>
<sequence>KGDAVEVDVSEQQFRNVDPDAPVESFSFAPLPDTFEDLFSDTDNIVHVSEVLHDLHRDCNFRYALFAGLFTNEELDWLKSDEAPFSDDVELTLEDLIIDNV</sequence>